<protein>
    <submittedName>
        <fullName evidence="14">Uncharacterized protein</fullName>
    </submittedName>
</protein>
<dbReference type="Gene3D" id="3.30.50.10">
    <property type="entry name" value="Erythroid Transcription Factor GATA-1, subunit A"/>
    <property type="match status" value="1"/>
</dbReference>
<evidence type="ECO:0000259" key="12">
    <source>
        <dbReference type="PROSITE" id="PS51030"/>
    </source>
</evidence>
<dbReference type="CDD" id="cd06930">
    <property type="entry name" value="NR_LBD_F2"/>
    <property type="match status" value="1"/>
</dbReference>
<evidence type="ECO:0000256" key="1">
    <source>
        <dbReference type="ARBA" id="ARBA00004123"/>
    </source>
</evidence>
<organism evidence="14 15">
    <name type="scientific">Pinctada imbricata</name>
    <name type="common">Atlantic pearl-oyster</name>
    <name type="synonym">Pinctada martensii</name>
    <dbReference type="NCBI Taxonomy" id="66713"/>
    <lineage>
        <taxon>Eukaryota</taxon>
        <taxon>Metazoa</taxon>
        <taxon>Spiralia</taxon>
        <taxon>Lophotrochozoa</taxon>
        <taxon>Mollusca</taxon>
        <taxon>Bivalvia</taxon>
        <taxon>Autobranchia</taxon>
        <taxon>Pteriomorphia</taxon>
        <taxon>Pterioida</taxon>
        <taxon>Pterioidea</taxon>
        <taxon>Pteriidae</taxon>
        <taxon>Pinctada</taxon>
    </lineage>
</organism>
<feature type="region of interest" description="Disordered" evidence="11">
    <location>
        <begin position="46"/>
        <end position="113"/>
    </location>
</feature>
<dbReference type="Pfam" id="PF00105">
    <property type="entry name" value="zf-C4"/>
    <property type="match status" value="1"/>
</dbReference>
<dbReference type="InterPro" id="IPR001723">
    <property type="entry name" value="Nuclear_hrmn_rcpt"/>
</dbReference>
<dbReference type="InterPro" id="IPR013088">
    <property type="entry name" value="Znf_NHR/GATA"/>
</dbReference>
<dbReference type="PROSITE" id="PS51030">
    <property type="entry name" value="NUCLEAR_REC_DBD_2"/>
    <property type="match status" value="1"/>
</dbReference>
<feature type="domain" description="Nuclear receptor" evidence="12">
    <location>
        <begin position="309"/>
        <end position="384"/>
    </location>
</feature>
<accession>A0AA88XQX3</accession>
<keyword evidence="2 10" id="KW-0479">Metal-binding</keyword>
<dbReference type="SUPFAM" id="SSF57716">
    <property type="entry name" value="Glucocorticoid receptor-like (DNA-binding domain)"/>
    <property type="match status" value="1"/>
</dbReference>
<dbReference type="InterPro" id="IPR001628">
    <property type="entry name" value="Znf_hrmn_rcpt"/>
</dbReference>
<keyword evidence="8 10" id="KW-0675">Receptor</keyword>
<keyword evidence="7 10" id="KW-0804">Transcription</keyword>
<dbReference type="SUPFAM" id="SSF48508">
    <property type="entry name" value="Nuclear receptor ligand-binding domain"/>
    <property type="match status" value="1"/>
</dbReference>
<dbReference type="EMBL" id="VSWD01000011">
    <property type="protein sequence ID" value="KAK3087017.1"/>
    <property type="molecule type" value="Genomic_DNA"/>
</dbReference>
<feature type="compositionally biased region" description="Low complexity" evidence="11">
    <location>
        <begin position="74"/>
        <end position="91"/>
    </location>
</feature>
<dbReference type="SMART" id="SM00430">
    <property type="entry name" value="HOLI"/>
    <property type="match status" value="1"/>
</dbReference>
<keyword evidence="15" id="KW-1185">Reference proteome</keyword>
<dbReference type="PROSITE" id="PS00031">
    <property type="entry name" value="NUCLEAR_REC_DBD_1"/>
    <property type="match status" value="1"/>
</dbReference>
<dbReference type="SMART" id="SM00399">
    <property type="entry name" value="ZnF_C4"/>
    <property type="match status" value="1"/>
</dbReference>
<dbReference type="PANTHER" id="PTHR24086:SF25">
    <property type="entry name" value="NUCLEAR HORMONE RECEPTOR FTZ-F1 BETA"/>
    <property type="match status" value="1"/>
</dbReference>
<evidence type="ECO:0000256" key="7">
    <source>
        <dbReference type="ARBA" id="ARBA00023163"/>
    </source>
</evidence>
<keyword evidence="6 10" id="KW-0238">DNA-binding</keyword>
<evidence type="ECO:0000313" key="14">
    <source>
        <dbReference type="EMBL" id="KAK3087017.1"/>
    </source>
</evidence>
<comment type="caution">
    <text evidence="14">The sequence shown here is derived from an EMBL/GenBank/DDBJ whole genome shotgun (WGS) entry which is preliminary data.</text>
</comment>
<keyword evidence="5 10" id="KW-0805">Transcription regulation</keyword>
<evidence type="ECO:0000256" key="11">
    <source>
        <dbReference type="SAM" id="MobiDB-lite"/>
    </source>
</evidence>
<sequence>MSVTNEVSISPALLQAISHTLTSKESTKMSAELPMNPQIQIKQEMAEGDSSLGIDPSQSPPVYDGGGDSMNTLMNDMGTNMSNNMSTNDTSVLQSSHQPSEPESNEEAPTLTPEDIKNMLKWKISKGIQGGVMIDKGEDPNVSSSEHDLRMVNMLTSLAMQHVKSTMMPTATDTTITSNGQEQPENPGISNGQQIVMNYSNENGPPSPVQDVVVSEGGTIVIDSNGQRYYVQGQDVAENVVGQRTVSYGDAKDLVIADMPHHVDQDRSGVDLSIPNRSLLVPGNHSNTATPPKEKVPGPCPMCGDPNKCCPCPVCGDSISGYHYGIFTCESCKGFFKRTVQNQKTFSCHKNNDCLVILSTRKKCPACRFNKCVAVGMKTEAIRMDRTRGGRSSYDGCSPHGRPKSLQTAARKVPRTPNTKRMSGSAPEIVLPKNLQNIQVTLPTGEDISSSQLVAILNRSNKGLASQHELPVVPEVLTEIMNLESLLCDEDNANEFPTEKLSDMDPNMFGSLLQLAEIKLYKLVRWARNLPQFSAIATDDQILLLQNAWADILALDCCQRSIQSFSMIFLPFGKSIDMEKAREIGHNADELVYRMLGITEHLRRLRLDQYEYVALKVLILITPDVKGMKEPIKILEFQETISDALRQYTESHYPQIPNKYGELLLRLPEIARVSLMAKDSLNQLVPPSFQSCGLLFELLKGDTVKDDQ</sequence>
<evidence type="ECO:0000256" key="4">
    <source>
        <dbReference type="ARBA" id="ARBA00022833"/>
    </source>
</evidence>
<feature type="region of interest" description="Disordered" evidence="11">
    <location>
        <begin position="388"/>
        <end position="427"/>
    </location>
</feature>
<dbReference type="PRINTS" id="PR00047">
    <property type="entry name" value="STROIDFINGER"/>
</dbReference>
<keyword evidence="3 10" id="KW-0863">Zinc-finger</keyword>
<keyword evidence="9 10" id="KW-0539">Nucleus</keyword>
<keyword evidence="4 10" id="KW-0862">Zinc</keyword>
<name>A0AA88XQX3_PINIB</name>
<evidence type="ECO:0000256" key="9">
    <source>
        <dbReference type="ARBA" id="ARBA00023242"/>
    </source>
</evidence>
<dbReference type="PANTHER" id="PTHR24086">
    <property type="entry name" value="NUCLEAR RECEPTOR SUBFAMILY 5 GROUP A"/>
    <property type="match status" value="1"/>
</dbReference>
<feature type="compositionally biased region" description="Polar residues" evidence="11">
    <location>
        <begin position="92"/>
        <end position="102"/>
    </location>
</feature>
<reference evidence="14" key="1">
    <citation type="submission" date="2019-08" db="EMBL/GenBank/DDBJ databases">
        <title>The improved chromosome-level genome for the pearl oyster Pinctada fucata martensii using PacBio sequencing and Hi-C.</title>
        <authorList>
            <person name="Zheng Z."/>
        </authorList>
    </citation>
    <scope>NUCLEOTIDE SEQUENCE</scope>
    <source>
        <strain evidence="14">ZZ-2019</strain>
        <tissue evidence="14">Adductor muscle</tissue>
    </source>
</reference>
<gene>
    <name evidence="14" type="ORF">FSP39_000379</name>
</gene>
<dbReference type="GO" id="GO:0004879">
    <property type="term" value="F:nuclear receptor activity"/>
    <property type="evidence" value="ECO:0007669"/>
    <property type="project" value="InterPro"/>
</dbReference>
<dbReference type="Proteomes" id="UP001186944">
    <property type="component" value="Unassembled WGS sequence"/>
</dbReference>
<evidence type="ECO:0000256" key="3">
    <source>
        <dbReference type="ARBA" id="ARBA00022771"/>
    </source>
</evidence>
<dbReference type="InterPro" id="IPR000536">
    <property type="entry name" value="Nucl_hrmn_rcpt_lig-bd"/>
</dbReference>
<comment type="subcellular location">
    <subcellularLocation>
        <location evidence="1 10">Nucleus</location>
    </subcellularLocation>
</comment>
<proteinExistence type="inferred from homology"/>
<evidence type="ECO:0000313" key="15">
    <source>
        <dbReference type="Proteomes" id="UP001186944"/>
    </source>
</evidence>
<dbReference type="GO" id="GO:0005634">
    <property type="term" value="C:nucleus"/>
    <property type="evidence" value="ECO:0007669"/>
    <property type="project" value="UniProtKB-SubCell"/>
</dbReference>
<dbReference type="FunFam" id="3.30.50.10:FF:000037">
    <property type="entry name" value="Nuclear hormone receptor FTZ-F1 beta"/>
    <property type="match status" value="1"/>
</dbReference>
<dbReference type="PROSITE" id="PS51843">
    <property type="entry name" value="NR_LBD"/>
    <property type="match status" value="1"/>
</dbReference>
<evidence type="ECO:0000256" key="2">
    <source>
        <dbReference type="ARBA" id="ARBA00022723"/>
    </source>
</evidence>
<dbReference type="AlphaFoldDB" id="A0AA88XQX3"/>
<dbReference type="GO" id="GO:0008270">
    <property type="term" value="F:zinc ion binding"/>
    <property type="evidence" value="ECO:0007669"/>
    <property type="project" value="UniProtKB-KW"/>
</dbReference>
<evidence type="ECO:0000256" key="8">
    <source>
        <dbReference type="ARBA" id="ARBA00023170"/>
    </source>
</evidence>
<comment type="similarity">
    <text evidence="10">Belongs to the nuclear hormone receptor family.</text>
</comment>
<evidence type="ECO:0000256" key="10">
    <source>
        <dbReference type="RuleBase" id="RU004334"/>
    </source>
</evidence>
<feature type="domain" description="NR LBD" evidence="13">
    <location>
        <begin position="478"/>
        <end position="703"/>
    </location>
</feature>
<dbReference type="PRINTS" id="PR00398">
    <property type="entry name" value="STRDHORMONER"/>
</dbReference>
<dbReference type="GO" id="GO:0043565">
    <property type="term" value="F:sequence-specific DNA binding"/>
    <property type="evidence" value="ECO:0007669"/>
    <property type="project" value="InterPro"/>
</dbReference>
<evidence type="ECO:0000256" key="5">
    <source>
        <dbReference type="ARBA" id="ARBA00023015"/>
    </source>
</evidence>
<evidence type="ECO:0000256" key="6">
    <source>
        <dbReference type="ARBA" id="ARBA00023125"/>
    </source>
</evidence>
<dbReference type="Gene3D" id="1.10.565.10">
    <property type="entry name" value="Retinoid X Receptor"/>
    <property type="match status" value="1"/>
</dbReference>
<dbReference type="InterPro" id="IPR035500">
    <property type="entry name" value="NHR-like_dom_sf"/>
</dbReference>
<dbReference type="Pfam" id="PF00104">
    <property type="entry name" value="Hormone_recep"/>
    <property type="match status" value="1"/>
</dbReference>
<dbReference type="InterPro" id="IPR016355">
    <property type="entry name" value="NR5-like"/>
</dbReference>
<evidence type="ECO:0000259" key="13">
    <source>
        <dbReference type="PROSITE" id="PS51843"/>
    </source>
</evidence>